<keyword evidence="2" id="KW-0732">Signal</keyword>
<dbReference type="OrthoDB" id="3831517at2"/>
<feature type="compositionally biased region" description="Low complexity" evidence="1">
    <location>
        <begin position="56"/>
        <end position="69"/>
    </location>
</feature>
<feature type="region of interest" description="Disordered" evidence="1">
    <location>
        <begin position="27"/>
        <end position="88"/>
    </location>
</feature>
<feature type="signal peptide" evidence="2">
    <location>
        <begin position="1"/>
        <end position="24"/>
    </location>
</feature>
<protein>
    <recommendedName>
        <fullName evidence="5">Lipoprotein</fullName>
    </recommendedName>
</protein>
<evidence type="ECO:0000313" key="4">
    <source>
        <dbReference type="Proteomes" id="UP000291838"/>
    </source>
</evidence>
<proteinExistence type="predicted"/>
<dbReference type="EMBL" id="SDWS01000016">
    <property type="protein sequence ID" value="RYB88344.1"/>
    <property type="molecule type" value="Genomic_DNA"/>
</dbReference>
<dbReference type="PROSITE" id="PS51257">
    <property type="entry name" value="PROKAR_LIPOPROTEIN"/>
    <property type="match status" value="1"/>
</dbReference>
<gene>
    <name evidence="3" type="ORF">EUA06_21560</name>
</gene>
<dbReference type="Proteomes" id="UP000291838">
    <property type="component" value="Unassembled WGS sequence"/>
</dbReference>
<accession>A0A4Q2RKN4</accession>
<feature type="compositionally biased region" description="Basic residues" evidence="1">
    <location>
        <begin position="70"/>
        <end position="82"/>
    </location>
</feature>
<evidence type="ECO:0008006" key="5">
    <source>
        <dbReference type="Google" id="ProtNLM"/>
    </source>
</evidence>
<evidence type="ECO:0000313" key="3">
    <source>
        <dbReference type="EMBL" id="RYB88344.1"/>
    </source>
</evidence>
<feature type="chain" id="PRO_5020792191" description="Lipoprotein" evidence="2">
    <location>
        <begin position="25"/>
        <end position="145"/>
    </location>
</feature>
<feature type="compositionally biased region" description="Basic residues" evidence="1">
    <location>
        <begin position="42"/>
        <end position="55"/>
    </location>
</feature>
<comment type="caution">
    <text evidence="3">The sequence shown here is derived from an EMBL/GenBank/DDBJ whole genome shotgun (WGS) entry which is preliminary data.</text>
</comment>
<keyword evidence="4" id="KW-1185">Reference proteome</keyword>
<reference evidence="3 4" key="1">
    <citation type="submission" date="2019-01" db="EMBL/GenBank/DDBJ databases">
        <title>Novel species of Nocardioides.</title>
        <authorList>
            <person name="Liu Q."/>
            <person name="Xin Y.-H."/>
        </authorList>
    </citation>
    <scope>NUCLEOTIDE SEQUENCE [LARGE SCALE GENOMIC DNA]</scope>
    <source>
        <strain evidence="3 4">HLT3-15</strain>
    </source>
</reference>
<name>A0A4Q2RKN4_9ACTN</name>
<evidence type="ECO:0000256" key="2">
    <source>
        <dbReference type="SAM" id="SignalP"/>
    </source>
</evidence>
<dbReference type="RefSeq" id="WP_129479650.1">
    <property type="nucleotide sequence ID" value="NZ_SDWS01000016.1"/>
</dbReference>
<organism evidence="3 4">
    <name type="scientific">Nocardioides glacieisoli</name>
    <dbReference type="NCBI Taxonomy" id="1168730"/>
    <lineage>
        <taxon>Bacteria</taxon>
        <taxon>Bacillati</taxon>
        <taxon>Actinomycetota</taxon>
        <taxon>Actinomycetes</taxon>
        <taxon>Propionibacteriales</taxon>
        <taxon>Nocardioidaceae</taxon>
        <taxon>Nocardioides</taxon>
    </lineage>
</organism>
<sequence>MNKQSCPWPAAVALALGLALSSCALEEPASGDAPSRADKVKDRKQKAAAKKRKTAAGKAPSKKATAAAKAKPKPKPAPKSQRKPAPEQVWVCSWSPTFDDDWHNDVLCDNGIASERPRLREGDDFVEQAEMMESAKEYARQRNAG</sequence>
<evidence type="ECO:0000256" key="1">
    <source>
        <dbReference type="SAM" id="MobiDB-lite"/>
    </source>
</evidence>
<dbReference type="AlphaFoldDB" id="A0A4Q2RKN4"/>